<keyword evidence="2" id="KW-1185">Reference proteome</keyword>
<evidence type="ECO:0000313" key="1">
    <source>
        <dbReference type="EMBL" id="CAI8605673.1"/>
    </source>
</evidence>
<protein>
    <submittedName>
        <fullName evidence="1">Uncharacterized protein</fullName>
    </submittedName>
</protein>
<dbReference type="Proteomes" id="UP001157006">
    <property type="component" value="Chromosome 3"/>
</dbReference>
<proteinExistence type="predicted"/>
<organism evidence="1 2">
    <name type="scientific">Vicia faba</name>
    <name type="common">Broad bean</name>
    <name type="synonym">Faba vulgaris</name>
    <dbReference type="NCBI Taxonomy" id="3906"/>
    <lineage>
        <taxon>Eukaryota</taxon>
        <taxon>Viridiplantae</taxon>
        <taxon>Streptophyta</taxon>
        <taxon>Embryophyta</taxon>
        <taxon>Tracheophyta</taxon>
        <taxon>Spermatophyta</taxon>
        <taxon>Magnoliopsida</taxon>
        <taxon>eudicotyledons</taxon>
        <taxon>Gunneridae</taxon>
        <taxon>Pentapetalae</taxon>
        <taxon>rosids</taxon>
        <taxon>fabids</taxon>
        <taxon>Fabales</taxon>
        <taxon>Fabaceae</taxon>
        <taxon>Papilionoideae</taxon>
        <taxon>50 kb inversion clade</taxon>
        <taxon>NPAAA clade</taxon>
        <taxon>Hologalegina</taxon>
        <taxon>IRL clade</taxon>
        <taxon>Fabeae</taxon>
        <taxon>Vicia</taxon>
    </lineage>
</organism>
<dbReference type="AlphaFoldDB" id="A0AAV1A817"/>
<dbReference type="EMBL" id="OX451738">
    <property type="protein sequence ID" value="CAI8605673.1"/>
    <property type="molecule type" value="Genomic_DNA"/>
</dbReference>
<reference evidence="1 2" key="1">
    <citation type="submission" date="2023-01" db="EMBL/GenBank/DDBJ databases">
        <authorList>
            <person name="Kreplak J."/>
        </authorList>
    </citation>
    <scope>NUCLEOTIDE SEQUENCE [LARGE SCALE GENOMIC DNA]</scope>
</reference>
<gene>
    <name evidence="1" type="ORF">VFH_III194400</name>
</gene>
<accession>A0AAV1A817</accession>
<name>A0AAV1A817_VICFA</name>
<sequence length="137" mass="16043">MASLANLHDVFRPANSSDRSPRVAGSRRFVWRASDEAFARRAGGKPRETQRTSTFILIVASSASMKRYTLVYHILFIKFNVASLKRYKELWMILIWLYKKLKKLDFHMTGMWNTLRLRMLQSWVVQMAMLPYSLGIP</sequence>
<evidence type="ECO:0000313" key="2">
    <source>
        <dbReference type="Proteomes" id="UP001157006"/>
    </source>
</evidence>